<dbReference type="RefSeq" id="XP_062710003.1">
    <property type="nucleotide sequence ID" value="XM_062854019.1"/>
</dbReference>
<proteinExistence type="predicted"/>
<keyword evidence="2" id="KW-1185">Reference proteome</keyword>
<reference evidence="2" key="1">
    <citation type="journal article" date="2015" name="Proc. Natl. Acad. Sci. U.S.A.">
        <title>Genome sequence of the Asian Tiger mosquito, Aedes albopictus, reveals insights into its biology, genetics, and evolution.</title>
        <authorList>
            <person name="Chen X.G."/>
            <person name="Jiang X."/>
            <person name="Gu J."/>
            <person name="Xu M."/>
            <person name="Wu Y."/>
            <person name="Deng Y."/>
            <person name="Zhang C."/>
            <person name="Bonizzoni M."/>
            <person name="Dermauw W."/>
            <person name="Vontas J."/>
            <person name="Armbruster P."/>
            <person name="Huang X."/>
            <person name="Yang Y."/>
            <person name="Zhang H."/>
            <person name="He W."/>
            <person name="Peng H."/>
            <person name="Liu Y."/>
            <person name="Wu K."/>
            <person name="Chen J."/>
            <person name="Lirakis M."/>
            <person name="Topalis P."/>
            <person name="Van Leeuwen T."/>
            <person name="Hall A.B."/>
            <person name="Jiang X."/>
            <person name="Thorpe C."/>
            <person name="Mueller R.L."/>
            <person name="Sun C."/>
            <person name="Waterhouse R.M."/>
            <person name="Yan G."/>
            <person name="Tu Z.J."/>
            <person name="Fang X."/>
            <person name="James A.A."/>
        </authorList>
    </citation>
    <scope>NUCLEOTIDE SEQUENCE [LARGE SCALE GENOMIC DNA]</scope>
    <source>
        <strain evidence="2">Foshan</strain>
    </source>
</reference>
<name>A0ABM1Y7B5_AEDAL</name>
<evidence type="ECO:0000313" key="1">
    <source>
        <dbReference type="EnsemblMetazoa" id="AALFPA23_006457.P8394"/>
    </source>
</evidence>
<evidence type="ECO:0000313" key="2">
    <source>
        <dbReference type="Proteomes" id="UP000069940"/>
    </source>
</evidence>
<accession>A0ABM1Y7B5</accession>
<reference evidence="1" key="2">
    <citation type="submission" date="2025-05" db="UniProtKB">
        <authorList>
            <consortium name="EnsemblMetazoa"/>
        </authorList>
    </citation>
    <scope>IDENTIFICATION</scope>
    <source>
        <strain evidence="1">Foshan</strain>
    </source>
</reference>
<protein>
    <submittedName>
        <fullName evidence="1">Uncharacterized protein</fullName>
    </submittedName>
</protein>
<organism evidence="1 2">
    <name type="scientific">Aedes albopictus</name>
    <name type="common">Asian tiger mosquito</name>
    <name type="synonym">Stegomyia albopicta</name>
    <dbReference type="NCBI Taxonomy" id="7160"/>
    <lineage>
        <taxon>Eukaryota</taxon>
        <taxon>Metazoa</taxon>
        <taxon>Ecdysozoa</taxon>
        <taxon>Arthropoda</taxon>
        <taxon>Hexapoda</taxon>
        <taxon>Insecta</taxon>
        <taxon>Pterygota</taxon>
        <taxon>Neoptera</taxon>
        <taxon>Endopterygota</taxon>
        <taxon>Diptera</taxon>
        <taxon>Nematocera</taxon>
        <taxon>Culicoidea</taxon>
        <taxon>Culicidae</taxon>
        <taxon>Culicinae</taxon>
        <taxon>Aedini</taxon>
        <taxon>Aedes</taxon>
        <taxon>Stegomyia</taxon>
    </lineage>
</organism>
<dbReference type="GeneID" id="109400772"/>
<dbReference type="EnsemblMetazoa" id="AALFPA23_006457.R8394">
    <property type="protein sequence ID" value="AALFPA23_006457.P8394"/>
    <property type="gene ID" value="AALFPA23_006457"/>
</dbReference>
<sequence length="329" mass="37625">MIEMNLCCLWTDNYGNAKIVMRYSSFSGITIKPSAAEVPLQSLVDHTNKRLIESHRSILAGSACNTFEINYKWGCDGSSNHSRYKQNFVETDEDGELREYNDSHIFSMALVPLQLIGRISEHERDIFWKNDLPSSVSLCRPIKLIFLKESAQLTRNEVEKVRDQIKNLRPTEILQDGRTITVYSSLILSMMDTKVVNDLTETNSQSCSFCGKSGKNLNDATNDLNETNAEKFSRGFSPLHCYIRTMELFLKVAYRLKMEKPTWPVAKSNEAVRQREATIRAEIKRRLGLRISEPLPSGGNSNDGNTSRTFFKEWRSTGENVHHSSYYQL</sequence>
<dbReference type="Proteomes" id="UP000069940">
    <property type="component" value="Unassembled WGS sequence"/>
</dbReference>